<sequence>MPAGDSDAIFTGLRPRLTRLAYRMLGSFADAEDIVQDAWLRWLSHDRSEVREPAAFLQTVVTRLCINELKSARRRRETYIGPWLPEPFLDPVNDDVSEEITLPLMMALERLSPLQRAAFLLHDVFGVGFEEVSGMLGRDAAACRKLASRARVHIRQARPRFSATKVEGQKLAAAFYTASRTGDMEALRDLLTKDVVIYTDGGGQVAAPTSPSVGLDTALKLFKALARYFARAPSRFVRPTMIDGLPGFITIEAGGITQTSAFLVSNGRIAAIYVTRNPEKLHHLTRCDRHS</sequence>
<dbReference type="PANTHER" id="PTHR30173:SF43">
    <property type="entry name" value="ECF RNA POLYMERASE SIGMA FACTOR SIGI-RELATED"/>
    <property type="match status" value="1"/>
</dbReference>
<dbReference type="SUPFAM" id="SSF88946">
    <property type="entry name" value="Sigma2 domain of RNA polymerase sigma factors"/>
    <property type="match status" value="1"/>
</dbReference>
<evidence type="ECO:0000313" key="4">
    <source>
        <dbReference type="EMBL" id="MBY8917342.1"/>
    </source>
</evidence>
<dbReference type="Gene3D" id="3.10.450.50">
    <property type="match status" value="1"/>
</dbReference>
<dbReference type="SUPFAM" id="SSF54427">
    <property type="entry name" value="NTF2-like"/>
    <property type="match status" value="1"/>
</dbReference>
<dbReference type="InterPro" id="IPR013249">
    <property type="entry name" value="RNA_pol_sigma70_r4_t2"/>
</dbReference>
<dbReference type="NCBIfam" id="NF007214">
    <property type="entry name" value="PRK09636.1"/>
    <property type="match status" value="1"/>
</dbReference>
<dbReference type="Gene3D" id="1.10.10.10">
    <property type="entry name" value="Winged helix-like DNA-binding domain superfamily/Winged helix DNA-binding domain"/>
    <property type="match status" value="1"/>
</dbReference>
<dbReference type="PANTHER" id="PTHR30173">
    <property type="entry name" value="SIGMA 19 FACTOR"/>
    <property type="match status" value="1"/>
</dbReference>
<dbReference type="Proteomes" id="UP000777661">
    <property type="component" value="Unassembled WGS sequence"/>
</dbReference>
<evidence type="ECO:0000259" key="2">
    <source>
        <dbReference type="Pfam" id="PF04542"/>
    </source>
</evidence>
<evidence type="ECO:0000256" key="1">
    <source>
        <dbReference type="ARBA" id="ARBA00011344"/>
    </source>
</evidence>
<dbReference type="InterPro" id="IPR052704">
    <property type="entry name" value="ECF_Sigma-70_Domain"/>
</dbReference>
<comment type="caution">
    <text evidence="4">The sequence shown here is derived from an EMBL/GenBank/DDBJ whole genome shotgun (WGS) entry which is preliminary data.</text>
</comment>
<feature type="domain" description="RNA polymerase sigma factor 70 region 4 type 2" evidence="3">
    <location>
        <begin position="104"/>
        <end position="154"/>
    </location>
</feature>
<comment type="subunit">
    <text evidence="1">Interacts transiently with the RNA polymerase catalytic core formed by RpoA, RpoB, RpoC and RpoZ (2 alpha, 1 beta, 1 beta' and 1 omega subunit) to form the RNA polymerase holoenzyme that can initiate transcription.</text>
</comment>
<accession>A0ABS7R8U7</accession>
<dbReference type="Pfam" id="PF08281">
    <property type="entry name" value="Sigma70_r4_2"/>
    <property type="match status" value="1"/>
</dbReference>
<dbReference type="InterPro" id="IPR013325">
    <property type="entry name" value="RNA_pol_sigma_r2"/>
</dbReference>
<dbReference type="EMBL" id="JAHSQO010000003">
    <property type="protein sequence ID" value="MBY8917342.1"/>
    <property type="molecule type" value="Genomic_DNA"/>
</dbReference>
<dbReference type="InterPro" id="IPR014284">
    <property type="entry name" value="RNA_pol_sigma-70_dom"/>
</dbReference>
<protein>
    <submittedName>
        <fullName evidence="4">Sigma-70 family RNA polymerase sigma factor</fullName>
    </submittedName>
</protein>
<keyword evidence="5" id="KW-1185">Reference proteome</keyword>
<dbReference type="Gene3D" id="1.10.1740.10">
    <property type="match status" value="1"/>
</dbReference>
<dbReference type="RefSeq" id="WP_223004541.1">
    <property type="nucleotide sequence ID" value="NZ_JAHSQO010000003.1"/>
</dbReference>
<proteinExistence type="predicted"/>
<dbReference type="InterPro" id="IPR007627">
    <property type="entry name" value="RNA_pol_sigma70_r2"/>
</dbReference>
<dbReference type="SUPFAM" id="SSF88659">
    <property type="entry name" value="Sigma3 and sigma4 domains of RNA polymerase sigma factors"/>
    <property type="match status" value="1"/>
</dbReference>
<dbReference type="InterPro" id="IPR036388">
    <property type="entry name" value="WH-like_DNA-bd_sf"/>
</dbReference>
<reference evidence="4 5" key="1">
    <citation type="submission" date="2021-06" db="EMBL/GenBank/DDBJ databases">
        <title>Nitratireductor porphyridii sp. nov., isolated from a small marine red alga, Porphyridium purpureum in South Korea.</title>
        <authorList>
            <person name="Kim K.H."/>
            <person name="Kristyanto S."/>
            <person name="Jeon C.O."/>
        </authorList>
    </citation>
    <scope>NUCLEOTIDE SEQUENCE [LARGE SCALE GENOMIC DNA]</scope>
    <source>
        <strain evidence="4 5">R6</strain>
    </source>
</reference>
<gene>
    <name evidence="4" type="ORF">KVG22_12135</name>
</gene>
<evidence type="ECO:0000259" key="3">
    <source>
        <dbReference type="Pfam" id="PF08281"/>
    </source>
</evidence>
<dbReference type="NCBIfam" id="TIGR02937">
    <property type="entry name" value="sigma70-ECF"/>
    <property type="match status" value="1"/>
</dbReference>
<name>A0ABS7R8U7_9HYPH</name>
<evidence type="ECO:0000313" key="5">
    <source>
        <dbReference type="Proteomes" id="UP000777661"/>
    </source>
</evidence>
<feature type="domain" description="RNA polymerase sigma-70 region 2" evidence="2">
    <location>
        <begin position="10"/>
        <end position="75"/>
    </location>
</feature>
<dbReference type="InterPro" id="IPR032710">
    <property type="entry name" value="NTF2-like_dom_sf"/>
</dbReference>
<dbReference type="InterPro" id="IPR013324">
    <property type="entry name" value="RNA_pol_sigma_r3/r4-like"/>
</dbReference>
<organism evidence="4 5">
    <name type="scientific">Nitratireductor rhodophyticola</name>
    <dbReference type="NCBI Taxonomy" id="2854036"/>
    <lineage>
        <taxon>Bacteria</taxon>
        <taxon>Pseudomonadati</taxon>
        <taxon>Pseudomonadota</taxon>
        <taxon>Alphaproteobacteria</taxon>
        <taxon>Hyphomicrobiales</taxon>
        <taxon>Phyllobacteriaceae</taxon>
        <taxon>Nitratireductor</taxon>
    </lineage>
</organism>
<dbReference type="Pfam" id="PF04542">
    <property type="entry name" value="Sigma70_r2"/>
    <property type="match status" value="1"/>
</dbReference>